<keyword evidence="6" id="KW-0408">Iron</keyword>
<evidence type="ECO:0000256" key="2">
    <source>
        <dbReference type="ARBA" id="ARBA00005156"/>
    </source>
</evidence>
<dbReference type="GeneID" id="112285352"/>
<evidence type="ECO:0000256" key="4">
    <source>
        <dbReference type="ARBA" id="ARBA00021914"/>
    </source>
</evidence>
<dbReference type="Gene3D" id="3.40.50.11840">
    <property type="entry name" value="Diphthamide synthesis DPH1/DPH2 domain 1"/>
    <property type="match status" value="1"/>
</dbReference>
<evidence type="ECO:0000256" key="1">
    <source>
        <dbReference type="ARBA" id="ARBA00001966"/>
    </source>
</evidence>
<dbReference type="NCBIfam" id="TIGR00322">
    <property type="entry name" value="diphth2_R"/>
    <property type="match status" value="1"/>
</dbReference>
<dbReference type="KEGG" id="ppp:112285352"/>
<dbReference type="GO" id="GO:0017183">
    <property type="term" value="P:protein histidyl modification to diphthamide"/>
    <property type="evidence" value="ECO:0000318"/>
    <property type="project" value="GO_Central"/>
</dbReference>
<evidence type="ECO:0000313" key="12">
    <source>
        <dbReference type="EnsemblPlants" id="Pp3c8_4090V3.1"/>
    </source>
</evidence>
<dbReference type="EMBL" id="ABEU02000008">
    <property type="protein sequence ID" value="PNR49247.1"/>
    <property type="molecule type" value="Genomic_DNA"/>
</dbReference>
<dbReference type="InterPro" id="IPR042265">
    <property type="entry name" value="DPH1/DPH2_3"/>
</dbReference>
<dbReference type="GO" id="GO:0090560">
    <property type="term" value="F:2-(3-amino-3-carboxypropyl)histidine synthase activity"/>
    <property type="evidence" value="ECO:0007669"/>
    <property type="project" value="InterPro"/>
</dbReference>
<sequence length="535" mass="57644">MDFMEQHEIVATAGYILDRGFTRVALQFPDELLHASVEVTSLLLSALSERNISHGVKLFVMADTTYGSCCVDEVAAAHVDAQCVIHYGHTCLSQTSRLPVFFVFGRGRIDAYRCSQAIMNFDSNQGQPVVVLFGLQYAHAVEDIRREVDAGRDGGGGARTVVFAEIPRHEMEPVRNSDSCSGLHGSGGCSQGACTPRVCDGGQVSSACSTRSNSNAACVKSPRVASEQDLKQDRAKTAQLAEIIGGLKWYVPKGTTMEDVAILWIGDEGAALTNLLLTYNKNNIMRYNADNDVLVKDLPSKSRDLMRRFALVERAKEASIVGIVVGTLGVAGYNESIRRVREIVAAAGKKSYTMLMGRPNPAKLANFPECDVFVLVACAQTILLDSKEYLAPLITPFEAELAFVEGKEWTGAFSLELGSLPKPGEEPSYNEAEARTFPSDDDENRESVLSEVSGRALQLRPPVSSLAVASSGRTSTGATSSSEYLALRSYQGLEMHDSEAAQDTSITDSAIAASYEVVEGRTGRAAGYSDEAANM</sequence>
<dbReference type="GO" id="GO:0051536">
    <property type="term" value="F:iron-sulfur cluster binding"/>
    <property type="evidence" value="ECO:0007669"/>
    <property type="project" value="UniProtKB-KW"/>
</dbReference>
<dbReference type="AlphaFoldDB" id="A0A2K1K659"/>
<dbReference type="Proteomes" id="UP000006727">
    <property type="component" value="Chromosome 8"/>
</dbReference>
<dbReference type="EnsemblPlants" id="Pp3c8_4090V3.2">
    <property type="protein sequence ID" value="Pp3c8_4090V3.2"/>
    <property type="gene ID" value="Pp3c8_4090"/>
</dbReference>
<evidence type="ECO:0000256" key="7">
    <source>
        <dbReference type="ARBA" id="ARBA00023014"/>
    </source>
</evidence>
<dbReference type="Gene3D" id="3.40.50.11860">
    <property type="entry name" value="Diphthamide synthesis DPH1/DPH2 domain 3"/>
    <property type="match status" value="1"/>
</dbReference>
<dbReference type="InterPro" id="IPR042263">
    <property type="entry name" value="DPH1/DPH2_1"/>
</dbReference>
<comment type="cofactor">
    <cofactor evidence="1">
        <name>[4Fe-4S] cluster</name>
        <dbReference type="ChEBI" id="CHEBI:49883"/>
    </cofactor>
</comment>
<evidence type="ECO:0000256" key="9">
    <source>
        <dbReference type="ARBA" id="ARBA00032791"/>
    </source>
</evidence>
<evidence type="ECO:0000256" key="3">
    <source>
        <dbReference type="ARBA" id="ARBA00006179"/>
    </source>
</evidence>
<keyword evidence="7" id="KW-0411">Iron-sulfur</keyword>
<dbReference type="RefSeq" id="XP_024381856.1">
    <property type="nucleotide sequence ID" value="XM_024526088.2"/>
</dbReference>
<evidence type="ECO:0000256" key="10">
    <source>
        <dbReference type="SAM" id="MobiDB-lite"/>
    </source>
</evidence>
<evidence type="ECO:0000256" key="6">
    <source>
        <dbReference type="ARBA" id="ARBA00023004"/>
    </source>
</evidence>
<reference evidence="11 13" key="2">
    <citation type="journal article" date="2018" name="Plant J.">
        <title>The Physcomitrella patens chromosome-scale assembly reveals moss genome structure and evolution.</title>
        <authorList>
            <person name="Lang D."/>
            <person name="Ullrich K.K."/>
            <person name="Murat F."/>
            <person name="Fuchs J."/>
            <person name="Jenkins J."/>
            <person name="Haas F.B."/>
            <person name="Piednoel M."/>
            <person name="Gundlach H."/>
            <person name="Van Bel M."/>
            <person name="Meyberg R."/>
            <person name="Vives C."/>
            <person name="Morata J."/>
            <person name="Symeonidi A."/>
            <person name="Hiss M."/>
            <person name="Muchero W."/>
            <person name="Kamisugi Y."/>
            <person name="Saleh O."/>
            <person name="Blanc G."/>
            <person name="Decker E.L."/>
            <person name="van Gessel N."/>
            <person name="Grimwood J."/>
            <person name="Hayes R.D."/>
            <person name="Graham S.W."/>
            <person name="Gunter L.E."/>
            <person name="McDaniel S.F."/>
            <person name="Hoernstein S.N.W."/>
            <person name="Larsson A."/>
            <person name="Li F.W."/>
            <person name="Perroud P.F."/>
            <person name="Phillips J."/>
            <person name="Ranjan P."/>
            <person name="Rokshar D.S."/>
            <person name="Rothfels C.J."/>
            <person name="Schneider L."/>
            <person name="Shu S."/>
            <person name="Stevenson D.W."/>
            <person name="Thummler F."/>
            <person name="Tillich M."/>
            <person name="Villarreal Aguilar J.C."/>
            <person name="Widiez T."/>
            <person name="Wong G.K."/>
            <person name="Wymore A."/>
            <person name="Zhang Y."/>
            <person name="Zimmer A.D."/>
            <person name="Quatrano R.S."/>
            <person name="Mayer K.F.X."/>
            <person name="Goodstein D."/>
            <person name="Casacuberta J.M."/>
            <person name="Vandepoele K."/>
            <person name="Reski R."/>
            <person name="Cuming A.C."/>
            <person name="Tuskan G.A."/>
            <person name="Maumus F."/>
            <person name="Salse J."/>
            <person name="Schmutz J."/>
            <person name="Rensing S.A."/>
        </authorList>
    </citation>
    <scope>NUCLEOTIDE SEQUENCE [LARGE SCALE GENOMIC DNA]</scope>
    <source>
        <strain evidence="12 13">cv. Gransden 2004</strain>
    </source>
</reference>
<dbReference type="Pfam" id="PF01866">
    <property type="entry name" value="Diphthamide_syn"/>
    <property type="match status" value="2"/>
</dbReference>
<organism evidence="11">
    <name type="scientific">Physcomitrium patens</name>
    <name type="common">Spreading-leaved earth moss</name>
    <name type="synonym">Physcomitrella patens</name>
    <dbReference type="NCBI Taxonomy" id="3218"/>
    <lineage>
        <taxon>Eukaryota</taxon>
        <taxon>Viridiplantae</taxon>
        <taxon>Streptophyta</taxon>
        <taxon>Embryophyta</taxon>
        <taxon>Bryophyta</taxon>
        <taxon>Bryophytina</taxon>
        <taxon>Bryopsida</taxon>
        <taxon>Funariidae</taxon>
        <taxon>Funariales</taxon>
        <taxon>Funariaceae</taxon>
        <taxon>Physcomitrium</taxon>
    </lineage>
</organism>
<dbReference type="FunFam" id="3.40.50.11840:FF:000002">
    <property type="entry name" value="2-(3-amino-3-carboxypropyl)histidine synthase subunit 2"/>
    <property type="match status" value="1"/>
</dbReference>
<dbReference type="Gramene" id="Pp3c8_4090V3.2">
    <property type="protein sequence ID" value="Pp3c8_4090V3.2"/>
    <property type="gene ID" value="Pp3c8_4090"/>
</dbReference>
<evidence type="ECO:0000256" key="8">
    <source>
        <dbReference type="ARBA" id="ARBA00032573"/>
    </source>
</evidence>
<dbReference type="STRING" id="3218.A0A2K1K659"/>
<evidence type="ECO:0000313" key="11">
    <source>
        <dbReference type="EMBL" id="PNR49247.1"/>
    </source>
</evidence>
<feature type="region of interest" description="Disordered" evidence="10">
    <location>
        <begin position="420"/>
        <end position="448"/>
    </location>
</feature>
<dbReference type="PANTHER" id="PTHR10762">
    <property type="entry name" value="DIPHTHAMIDE BIOSYNTHESIS PROTEIN"/>
    <property type="match status" value="1"/>
</dbReference>
<dbReference type="GO" id="GO:0046872">
    <property type="term" value="F:metal ion binding"/>
    <property type="evidence" value="ECO:0007669"/>
    <property type="project" value="UniProtKB-KW"/>
</dbReference>
<protein>
    <recommendedName>
        <fullName evidence="4">2-(3-amino-3-carboxypropyl)histidine synthase subunit 2</fullName>
    </recommendedName>
    <alternativeName>
        <fullName evidence="8">Diphthamide biosynthesis protein 2</fullName>
    </alternativeName>
    <alternativeName>
        <fullName evidence="9">Diphtheria toxin resistance protein 2</fullName>
    </alternativeName>
</protein>
<dbReference type="SFLD" id="SFLDS00032">
    <property type="entry name" value="Radical_SAM_3-amino-3-carboxyp"/>
    <property type="match status" value="1"/>
</dbReference>
<dbReference type="InterPro" id="IPR016435">
    <property type="entry name" value="DPH1/DPH2"/>
</dbReference>
<comment type="pathway">
    <text evidence="2">Protein modification; peptidyl-diphthamide biosynthesis.</text>
</comment>
<dbReference type="EnsemblPlants" id="Pp3c8_4090V3.1">
    <property type="protein sequence ID" value="Pp3c8_4090V3.1"/>
    <property type="gene ID" value="Pp3c8_4090"/>
</dbReference>
<evidence type="ECO:0000313" key="13">
    <source>
        <dbReference type="Proteomes" id="UP000006727"/>
    </source>
</evidence>
<dbReference type="SFLD" id="SFLDG01121">
    <property type="entry name" value="Diphthamide_biosynthesis"/>
    <property type="match status" value="1"/>
</dbReference>
<gene>
    <name evidence="12" type="primary">LOC112285352</name>
    <name evidence="11" type="ORF">PHYPA_011143</name>
</gene>
<proteinExistence type="inferred from homology"/>
<evidence type="ECO:0000256" key="5">
    <source>
        <dbReference type="ARBA" id="ARBA00022723"/>
    </source>
</evidence>
<name>A0A2K1K659_PHYPA</name>
<dbReference type="FunCoup" id="A0A2K1K659">
    <property type="interactions" value="4286"/>
</dbReference>
<reference evidence="11 13" key="1">
    <citation type="journal article" date="2008" name="Science">
        <title>The Physcomitrella genome reveals evolutionary insights into the conquest of land by plants.</title>
        <authorList>
            <person name="Rensing S."/>
            <person name="Lang D."/>
            <person name="Zimmer A."/>
            <person name="Terry A."/>
            <person name="Salamov A."/>
            <person name="Shapiro H."/>
            <person name="Nishiyama T."/>
            <person name="Perroud P.-F."/>
            <person name="Lindquist E."/>
            <person name="Kamisugi Y."/>
            <person name="Tanahashi T."/>
            <person name="Sakakibara K."/>
            <person name="Fujita T."/>
            <person name="Oishi K."/>
            <person name="Shin-I T."/>
            <person name="Kuroki Y."/>
            <person name="Toyoda A."/>
            <person name="Suzuki Y."/>
            <person name="Hashimoto A."/>
            <person name="Yamaguchi K."/>
            <person name="Sugano A."/>
            <person name="Kohara Y."/>
            <person name="Fujiyama A."/>
            <person name="Anterola A."/>
            <person name="Aoki S."/>
            <person name="Ashton N."/>
            <person name="Barbazuk W.B."/>
            <person name="Barker E."/>
            <person name="Bennetzen J."/>
            <person name="Bezanilla M."/>
            <person name="Blankenship R."/>
            <person name="Cho S.H."/>
            <person name="Dutcher S."/>
            <person name="Estelle M."/>
            <person name="Fawcett J.A."/>
            <person name="Gundlach H."/>
            <person name="Hanada K."/>
            <person name="Heyl A."/>
            <person name="Hicks K.A."/>
            <person name="Hugh J."/>
            <person name="Lohr M."/>
            <person name="Mayer K."/>
            <person name="Melkozernov A."/>
            <person name="Murata T."/>
            <person name="Nelson D."/>
            <person name="Pils B."/>
            <person name="Prigge M."/>
            <person name="Reiss B."/>
            <person name="Renner T."/>
            <person name="Rombauts S."/>
            <person name="Rushton P."/>
            <person name="Sanderfoot A."/>
            <person name="Schween G."/>
            <person name="Shiu S.-H."/>
            <person name="Stueber K."/>
            <person name="Theodoulou F.L."/>
            <person name="Tu H."/>
            <person name="Van de Peer Y."/>
            <person name="Verrier P.J."/>
            <person name="Waters E."/>
            <person name="Wood A."/>
            <person name="Yang L."/>
            <person name="Cove D."/>
            <person name="Cuming A."/>
            <person name="Hasebe M."/>
            <person name="Lucas S."/>
            <person name="Mishler D.B."/>
            <person name="Reski R."/>
            <person name="Grigoriev I."/>
            <person name="Quatrano R.S."/>
            <person name="Boore J.L."/>
        </authorList>
    </citation>
    <scope>NUCLEOTIDE SEQUENCE [LARGE SCALE GENOMIC DNA]</scope>
    <source>
        <strain evidence="12 13">cv. Gransden 2004</strain>
    </source>
</reference>
<keyword evidence="13" id="KW-1185">Reference proteome</keyword>
<dbReference type="FunFam" id="3.40.50.11860:FF:000001">
    <property type="entry name" value="2-(3-amino-3-carboxypropyl)histidine synthase subunit 2"/>
    <property type="match status" value="1"/>
</dbReference>
<dbReference type="Gramene" id="Pp3c8_4090V3.1">
    <property type="protein sequence ID" value="Pp3c8_4090V3.1"/>
    <property type="gene ID" value="Pp3c8_4090"/>
</dbReference>
<dbReference type="PaxDb" id="3218-PP1S35_287V6.1"/>
<dbReference type="OrthoDB" id="449241at2759"/>
<accession>A0A2K1K659</accession>
<keyword evidence="5" id="KW-0479">Metal-binding</keyword>
<dbReference type="PANTHER" id="PTHR10762:SF2">
    <property type="entry name" value="2-(3-AMINO-3-CARBOXYPROPYL)HISTIDINE SYNTHASE SUBUNIT 2"/>
    <property type="match status" value="1"/>
</dbReference>
<reference evidence="12" key="3">
    <citation type="submission" date="2020-12" db="UniProtKB">
        <authorList>
            <consortium name="EnsemblPlants"/>
        </authorList>
    </citation>
    <scope>IDENTIFICATION</scope>
</reference>
<comment type="similarity">
    <text evidence="3">Belongs to the DPH1/DPH2 family. DPH2 subfamily.</text>
</comment>
<dbReference type="UniPathway" id="UPA00559"/>